<dbReference type="PANTHER" id="PTHR42988">
    <property type="entry name" value="PHOSPHOHYDROLASE"/>
    <property type="match status" value="1"/>
</dbReference>
<keyword evidence="1" id="KW-0479">Metal-binding</keyword>
<evidence type="ECO:0000313" key="6">
    <source>
        <dbReference type="EMBL" id="URA09190.1"/>
    </source>
</evidence>
<dbReference type="InterPro" id="IPR029052">
    <property type="entry name" value="Metallo-depent_PP-like"/>
</dbReference>
<sequence length="425" mass="48560">MKSFMRIFLSIFLMQTLYGQTSLSWVVVSDLHYYSSELGTNGKAFESYLADDRKLLREAPQLLEAWIQEVMQLNVDFILIPGDLTKDGELVNHEAVRSALQKIKKNHPRQPKIFVIPGNHDLNNPEAFRYEEDKTLPVAYLSDKDFAEFYADFGYRDAFSRDTFSLSYAVRITPDFWLAALDSTINESNRMLKHPVTEGRLKPQTLKWLEGIAQEAKKSNATLILMMHHGLFEHWPGQRKLHPEYLLNNRKDLAKLMAKYRIRLVFTGHYHSQDITASVVDKETLYDIETGSLVSYPSPYRICSLEDAFLTIQTSTVSIYPGFEEYSRQYLIKGLTGQALNTIRKYGVPDAEGVKIAEDVAKGFAVHYAGDEPGVTFSPTGKEMGARARFILWYQGYVIRGLQTDLLPPDKNLRIHLPTGAWSNL</sequence>
<dbReference type="SUPFAM" id="SSF56300">
    <property type="entry name" value="Metallo-dependent phosphatases"/>
    <property type="match status" value="1"/>
</dbReference>
<dbReference type="KEGG" id="taqu:KDW03_06675"/>
<dbReference type="InterPro" id="IPR050884">
    <property type="entry name" value="CNP_phosphodiesterase-III"/>
</dbReference>
<keyword evidence="2" id="KW-0378">Hydrolase</keyword>
<gene>
    <name evidence="6" type="ORF">KDW03_06675</name>
</gene>
<reference evidence="6" key="2">
    <citation type="submission" date="2022-06" db="EMBL/GenBank/DDBJ databases">
        <title>Thermospira aquatica gen. nov., sp. nov.</title>
        <authorList>
            <person name="Ben Ali Gam Z."/>
            <person name="Labat M."/>
        </authorList>
    </citation>
    <scope>NUCLEOTIDE SEQUENCE</scope>
    <source>
        <strain evidence="6">F1F22</strain>
    </source>
</reference>
<dbReference type="Gene3D" id="3.60.21.10">
    <property type="match status" value="1"/>
</dbReference>
<dbReference type="RefSeq" id="WP_271434314.1">
    <property type="nucleotide sequence ID" value="NZ_CP073355.1"/>
</dbReference>
<organism evidence="6 7">
    <name type="scientific">Thermospira aquatica</name>
    <dbReference type="NCBI Taxonomy" id="2828656"/>
    <lineage>
        <taxon>Bacteria</taxon>
        <taxon>Pseudomonadati</taxon>
        <taxon>Spirochaetota</taxon>
        <taxon>Spirochaetia</taxon>
        <taxon>Brevinematales</taxon>
        <taxon>Thermospiraceae</taxon>
        <taxon>Thermospira</taxon>
    </lineage>
</organism>
<evidence type="ECO:0000313" key="7">
    <source>
        <dbReference type="Proteomes" id="UP001056539"/>
    </source>
</evidence>
<dbReference type="InterPro" id="IPR004843">
    <property type="entry name" value="Calcineurin-like_PHP"/>
</dbReference>
<keyword evidence="3" id="KW-0408">Iron</keyword>
<accession>A0AAX3BAD0</accession>
<evidence type="ECO:0000256" key="4">
    <source>
        <dbReference type="ARBA" id="ARBA00025742"/>
    </source>
</evidence>
<feature type="domain" description="Calcineurin-like phosphoesterase" evidence="5">
    <location>
        <begin position="26"/>
        <end position="272"/>
    </location>
</feature>
<comment type="similarity">
    <text evidence="4">Belongs to the cyclic nucleotide phosphodiesterase class-III family.</text>
</comment>
<protein>
    <submittedName>
        <fullName evidence="6">Metallophosphoesterase</fullName>
    </submittedName>
</protein>
<evidence type="ECO:0000256" key="2">
    <source>
        <dbReference type="ARBA" id="ARBA00022801"/>
    </source>
</evidence>
<dbReference type="GO" id="GO:0046872">
    <property type="term" value="F:metal ion binding"/>
    <property type="evidence" value="ECO:0007669"/>
    <property type="project" value="UniProtKB-KW"/>
</dbReference>
<dbReference type="EMBL" id="CP073355">
    <property type="protein sequence ID" value="URA09190.1"/>
    <property type="molecule type" value="Genomic_DNA"/>
</dbReference>
<dbReference type="Proteomes" id="UP001056539">
    <property type="component" value="Chromosome"/>
</dbReference>
<proteinExistence type="inferred from homology"/>
<dbReference type="GO" id="GO:0016787">
    <property type="term" value="F:hydrolase activity"/>
    <property type="evidence" value="ECO:0007669"/>
    <property type="project" value="UniProtKB-KW"/>
</dbReference>
<evidence type="ECO:0000256" key="1">
    <source>
        <dbReference type="ARBA" id="ARBA00022723"/>
    </source>
</evidence>
<dbReference type="Pfam" id="PF00149">
    <property type="entry name" value="Metallophos"/>
    <property type="match status" value="1"/>
</dbReference>
<reference evidence="6" key="1">
    <citation type="submission" date="2021-04" db="EMBL/GenBank/DDBJ databases">
        <authorList>
            <person name="Postec A."/>
        </authorList>
    </citation>
    <scope>NUCLEOTIDE SEQUENCE</scope>
    <source>
        <strain evidence="6">F1F22</strain>
    </source>
</reference>
<evidence type="ECO:0000256" key="3">
    <source>
        <dbReference type="ARBA" id="ARBA00023004"/>
    </source>
</evidence>
<name>A0AAX3BAD0_9SPIR</name>
<keyword evidence="7" id="KW-1185">Reference proteome</keyword>
<dbReference type="PANTHER" id="PTHR42988:SF2">
    <property type="entry name" value="CYCLIC NUCLEOTIDE PHOSPHODIESTERASE CBUA0032-RELATED"/>
    <property type="match status" value="1"/>
</dbReference>
<dbReference type="AlphaFoldDB" id="A0AAX3BAD0"/>
<evidence type="ECO:0000259" key="5">
    <source>
        <dbReference type="Pfam" id="PF00149"/>
    </source>
</evidence>